<evidence type="ECO:0000313" key="2">
    <source>
        <dbReference type="EMBL" id="CAH0553841.1"/>
    </source>
</evidence>
<sequence>MGRVNKCCNPLNKKNHKYVIKNLVLITANRACDFKDFIGYYMCNSCERAIYLSRKPGKLDNPAEKPVNNNVNIDATDPEVDEIEDDNKKDPTFKSNTVDNQLKINNLNKLLLEVGEPPIKVRRVSSVSECKKAILTSMKKLSGTDINHKNPNDVLLNNFKSAFDQTNSKSEKIQVLTTLPLDWPIKMIRREFKVSKIMVQAAKNIRKKLGFASQPDAKKGKNLDNSTLDRVKNFFLSDDVSRVMPGMKDYVTVSENGLKLLKQPIPKKIF</sequence>
<reference evidence="2" key="1">
    <citation type="submission" date="2021-12" db="EMBL/GenBank/DDBJ databases">
        <authorList>
            <person name="King R."/>
        </authorList>
    </citation>
    <scope>NUCLEOTIDE SEQUENCE</scope>
</reference>
<gene>
    <name evidence="2" type="ORF">MELIAE_LOCUS5741</name>
</gene>
<dbReference type="Proteomes" id="UP001154078">
    <property type="component" value="Chromosome 3"/>
</dbReference>
<evidence type="ECO:0000256" key="1">
    <source>
        <dbReference type="SAM" id="MobiDB-lite"/>
    </source>
</evidence>
<dbReference type="PANTHER" id="PTHR46601">
    <property type="entry name" value="ULP_PROTEASE DOMAIN-CONTAINING PROTEIN"/>
    <property type="match status" value="1"/>
</dbReference>
<organism evidence="2 3">
    <name type="scientific">Brassicogethes aeneus</name>
    <name type="common">Rape pollen beetle</name>
    <name type="synonym">Meligethes aeneus</name>
    <dbReference type="NCBI Taxonomy" id="1431903"/>
    <lineage>
        <taxon>Eukaryota</taxon>
        <taxon>Metazoa</taxon>
        <taxon>Ecdysozoa</taxon>
        <taxon>Arthropoda</taxon>
        <taxon>Hexapoda</taxon>
        <taxon>Insecta</taxon>
        <taxon>Pterygota</taxon>
        <taxon>Neoptera</taxon>
        <taxon>Endopterygota</taxon>
        <taxon>Coleoptera</taxon>
        <taxon>Polyphaga</taxon>
        <taxon>Cucujiformia</taxon>
        <taxon>Nitidulidae</taxon>
        <taxon>Meligethinae</taxon>
        <taxon>Brassicogethes</taxon>
    </lineage>
</organism>
<name>A0A9P0B2Q1_BRAAE</name>
<dbReference type="OrthoDB" id="10438288at2759"/>
<accession>A0A9P0B2Q1</accession>
<feature type="compositionally biased region" description="Acidic residues" evidence="1">
    <location>
        <begin position="76"/>
        <end position="85"/>
    </location>
</feature>
<dbReference type="EMBL" id="OV121134">
    <property type="protein sequence ID" value="CAH0553841.1"/>
    <property type="molecule type" value="Genomic_DNA"/>
</dbReference>
<proteinExistence type="predicted"/>
<feature type="region of interest" description="Disordered" evidence="1">
    <location>
        <begin position="61"/>
        <end position="96"/>
    </location>
</feature>
<dbReference type="AlphaFoldDB" id="A0A9P0B2Q1"/>
<protein>
    <submittedName>
        <fullName evidence="2">Uncharacterized protein</fullName>
    </submittedName>
</protein>
<dbReference type="PANTHER" id="PTHR46601:SF1">
    <property type="entry name" value="ADF-H DOMAIN-CONTAINING PROTEIN"/>
    <property type="match status" value="1"/>
</dbReference>
<evidence type="ECO:0000313" key="3">
    <source>
        <dbReference type="Proteomes" id="UP001154078"/>
    </source>
</evidence>
<keyword evidence="3" id="KW-1185">Reference proteome</keyword>